<comment type="cofactor">
    <cofactor evidence="2">
        <name>Mg(2+)</name>
        <dbReference type="ChEBI" id="CHEBI:18420"/>
    </cofactor>
</comment>
<evidence type="ECO:0000259" key="7">
    <source>
        <dbReference type="PROSITE" id="PS51462"/>
    </source>
</evidence>
<evidence type="ECO:0000256" key="4">
    <source>
        <dbReference type="ARBA" id="ARBA00022801"/>
    </source>
</evidence>
<comment type="cofactor">
    <cofactor evidence="1">
        <name>Mn(2+)</name>
        <dbReference type="ChEBI" id="CHEBI:29035"/>
    </cofactor>
</comment>
<dbReference type="InterPro" id="IPR045121">
    <property type="entry name" value="CoAse"/>
</dbReference>
<dbReference type="Proteomes" id="UP001375743">
    <property type="component" value="Unassembled WGS sequence"/>
</dbReference>
<sequence length="211" mass="23238">MAAETMARADLPDRESLRRRLQAAGGGLDARGWLTGDEGHAQRMAPETRTPAAVLLGLVARTDGPHVVLTQRTAHLKDHAGQISLPGGRIEPEDEGPAAAALREAFEEIGLAPEKVEVLGGLRHYDTITGFRIHPIVGWIEPPVTFAPDPFEVAEVFEVPLGFVLEPQNHRRDSYVRNGERRHFYVLPYRDRYIWGATAGILVNFARLLAG</sequence>
<dbReference type="InterPro" id="IPR015797">
    <property type="entry name" value="NUDIX_hydrolase-like_dom_sf"/>
</dbReference>
<evidence type="ECO:0000256" key="3">
    <source>
        <dbReference type="ARBA" id="ARBA00022723"/>
    </source>
</evidence>
<dbReference type="NCBIfam" id="NF007980">
    <property type="entry name" value="PRK10707.1"/>
    <property type="match status" value="1"/>
</dbReference>
<evidence type="ECO:0000313" key="9">
    <source>
        <dbReference type="Proteomes" id="UP001375743"/>
    </source>
</evidence>
<keyword evidence="6" id="KW-0464">Manganese</keyword>
<gene>
    <name evidence="8" type="ORF">U1T56_06345</name>
</gene>
<dbReference type="EMBL" id="JBBLZC010000005">
    <property type="protein sequence ID" value="MEK0082762.1"/>
    <property type="molecule type" value="Genomic_DNA"/>
</dbReference>
<dbReference type="SUPFAM" id="SSF55811">
    <property type="entry name" value="Nudix"/>
    <property type="match status" value="1"/>
</dbReference>
<feature type="domain" description="Nudix hydrolase" evidence="7">
    <location>
        <begin position="49"/>
        <end position="180"/>
    </location>
</feature>
<keyword evidence="5" id="KW-0460">Magnesium</keyword>
<evidence type="ECO:0000256" key="1">
    <source>
        <dbReference type="ARBA" id="ARBA00001936"/>
    </source>
</evidence>
<evidence type="ECO:0000256" key="6">
    <source>
        <dbReference type="ARBA" id="ARBA00023211"/>
    </source>
</evidence>
<reference evidence="8 9" key="1">
    <citation type="submission" date="2024-01" db="EMBL/GenBank/DDBJ databases">
        <title>Multi-omics insights into the function and evolution of sodium benzoate biodegradation pathways in Benzoatithermus flavus gen. nov., sp. nov. from hot spring.</title>
        <authorList>
            <person name="Hu C.-J."/>
            <person name="Li W.-J."/>
        </authorList>
    </citation>
    <scope>NUCLEOTIDE SEQUENCE [LARGE SCALE GENOMIC DNA]</scope>
    <source>
        <strain evidence="8 9">SYSU G07066</strain>
    </source>
</reference>
<dbReference type="PANTHER" id="PTHR12992:SF11">
    <property type="entry name" value="MITOCHONDRIAL COENZYME A DIPHOSPHATASE NUDT8"/>
    <property type="match status" value="1"/>
</dbReference>
<dbReference type="InterPro" id="IPR000086">
    <property type="entry name" value="NUDIX_hydrolase_dom"/>
</dbReference>
<evidence type="ECO:0000313" key="8">
    <source>
        <dbReference type="EMBL" id="MEK0082762.1"/>
    </source>
</evidence>
<accession>A0ABU8XNJ1</accession>
<dbReference type="Pfam" id="PF00293">
    <property type="entry name" value="NUDIX"/>
    <property type="match status" value="1"/>
</dbReference>
<keyword evidence="4" id="KW-0378">Hydrolase</keyword>
<evidence type="ECO:0000256" key="2">
    <source>
        <dbReference type="ARBA" id="ARBA00001946"/>
    </source>
</evidence>
<dbReference type="PANTHER" id="PTHR12992">
    <property type="entry name" value="NUDIX HYDROLASE"/>
    <property type="match status" value="1"/>
</dbReference>
<dbReference type="Gene3D" id="3.90.79.10">
    <property type="entry name" value="Nucleoside Triphosphate Pyrophosphohydrolase"/>
    <property type="match status" value="1"/>
</dbReference>
<comment type="caution">
    <text evidence="8">The sequence shown here is derived from an EMBL/GenBank/DDBJ whole genome shotgun (WGS) entry which is preliminary data.</text>
</comment>
<evidence type="ECO:0000256" key="5">
    <source>
        <dbReference type="ARBA" id="ARBA00022842"/>
    </source>
</evidence>
<name>A0ABU8XNJ1_9PROT</name>
<dbReference type="PROSITE" id="PS51462">
    <property type="entry name" value="NUDIX"/>
    <property type="match status" value="1"/>
</dbReference>
<keyword evidence="9" id="KW-1185">Reference proteome</keyword>
<proteinExistence type="predicted"/>
<organism evidence="8 9">
    <name type="scientific">Benzoatithermus flavus</name>
    <dbReference type="NCBI Taxonomy" id="3108223"/>
    <lineage>
        <taxon>Bacteria</taxon>
        <taxon>Pseudomonadati</taxon>
        <taxon>Pseudomonadota</taxon>
        <taxon>Alphaproteobacteria</taxon>
        <taxon>Geminicoccales</taxon>
        <taxon>Geminicoccaceae</taxon>
        <taxon>Benzoatithermus</taxon>
    </lineage>
</organism>
<protein>
    <submittedName>
        <fullName evidence="8">CoA pyrophosphatase</fullName>
    </submittedName>
</protein>
<keyword evidence="3" id="KW-0479">Metal-binding</keyword>
<dbReference type="CDD" id="cd03426">
    <property type="entry name" value="NUDIX_CoAse_Nudt7"/>
    <property type="match status" value="1"/>
</dbReference>